<feature type="active site" description="Proton donor/acceptor" evidence="10">
    <location>
        <position position="267"/>
    </location>
</feature>
<dbReference type="PANTHER" id="PTHR34217:SF1">
    <property type="entry name" value="CARBOXYPEPTIDASE 1"/>
    <property type="match status" value="1"/>
</dbReference>
<comment type="cofactor">
    <cofactor evidence="9">
        <name>Zn(2+)</name>
        <dbReference type="ChEBI" id="CHEBI:29105"/>
    </cofactor>
    <text evidence="9">Binds 1 zinc ion per subunit.</text>
</comment>
<evidence type="ECO:0000256" key="9">
    <source>
        <dbReference type="PIRSR" id="PIRSR006615-1"/>
    </source>
</evidence>
<comment type="similarity">
    <text evidence="7 8">Belongs to the peptidase M32 family.</text>
</comment>
<dbReference type="SUPFAM" id="SSF55486">
    <property type="entry name" value="Metalloproteases ('zincins'), catalytic domain"/>
    <property type="match status" value="1"/>
</dbReference>
<comment type="function">
    <text evidence="8">Broad specificity carboxypetidase that releases amino acids sequentially from the C-terminus, including neutral, aromatic, polar and basic residues.</text>
</comment>
<evidence type="ECO:0000256" key="10">
    <source>
        <dbReference type="PIRSR" id="PIRSR006615-2"/>
    </source>
</evidence>
<proteinExistence type="inferred from homology"/>
<sequence>MKNQHTPAYAWLHRQQERLHRLDHLQSIAAWDQATHMPPGGNDARSAALAELATLMHRDRADPSLAQRLAAARQEPLNDWQAANLREIERAWQRTQAVPEALVERRTVVTSQCEHAWRSQRPRNDWAGFAANLREVLALVRQEAHHLGDALGLSPYDALLDHYEPGMRSVDVARLFGNLRQWLPALIRQVQARQAREDVLPLVGPFPLPAQRSVCEQMVRWLGFDFAHGRLDVSTHPFTGGVPEDVRLTTRFRDDECLQALLGTIHETGHGRYEQNLPREWLGQPVALARSMAIHESQSLFFEMQLAAHPGFARHLSPLLVQAFGDQAAFEPDNLHKLMTRVAPGLIRVEADELTYPAHIVLRFEIERALIEGEAEVDDIPALWDAAMHDLLGLDTRSNYRDGPMQDVHWPAGLFGYFPCYSLGAMYAAQWMAAMHHTLPDVDAQIHAGELNGVFGWLREHIWQAGSRWPTDELAQRASGETLNPAHYRAHLERRYGG</sequence>
<gene>
    <name evidence="11" type="ORF">VITFI_CDS2870</name>
</gene>
<dbReference type="Proteomes" id="UP000199729">
    <property type="component" value="Chromosome"/>
</dbReference>
<dbReference type="RefSeq" id="WP_089417543.1">
    <property type="nucleotide sequence ID" value="NZ_CP022423.1"/>
</dbReference>
<dbReference type="Pfam" id="PF02074">
    <property type="entry name" value="Peptidase_M32"/>
    <property type="match status" value="1"/>
</dbReference>
<evidence type="ECO:0000256" key="2">
    <source>
        <dbReference type="ARBA" id="ARBA00022670"/>
    </source>
</evidence>
<dbReference type="OrthoDB" id="9772308at2"/>
<keyword evidence="12" id="KW-1185">Reference proteome</keyword>
<dbReference type="KEGG" id="vff:VITFI_CDS2870"/>
<feature type="binding site" evidence="9">
    <location>
        <position position="270"/>
    </location>
    <ligand>
        <name>Zn(2+)</name>
        <dbReference type="ChEBI" id="CHEBI:29105"/>
        <note>catalytic</note>
    </ligand>
</feature>
<keyword evidence="3 8" id="KW-0479">Metal-binding</keyword>
<keyword evidence="4 8" id="KW-0378">Hydrolase</keyword>
<dbReference type="PANTHER" id="PTHR34217">
    <property type="entry name" value="METAL-DEPENDENT CARBOXYPEPTIDASE"/>
    <property type="match status" value="1"/>
</dbReference>
<dbReference type="FunFam" id="1.10.1370.30:FF:000003">
    <property type="entry name" value="Thermostable carboxypeptidase 1"/>
    <property type="match status" value="1"/>
</dbReference>
<dbReference type="Gene3D" id="1.10.1370.30">
    <property type="match status" value="1"/>
</dbReference>
<evidence type="ECO:0000256" key="1">
    <source>
        <dbReference type="ARBA" id="ARBA00022645"/>
    </source>
</evidence>
<evidence type="ECO:0000313" key="11">
    <source>
        <dbReference type="EMBL" id="ASM78647.1"/>
    </source>
</evidence>
<dbReference type="PIRSF" id="PIRSF006615">
    <property type="entry name" value="Zn_crbxpep_Taq"/>
    <property type="match status" value="1"/>
</dbReference>
<feature type="binding site" evidence="9">
    <location>
        <position position="296"/>
    </location>
    <ligand>
        <name>Zn(2+)</name>
        <dbReference type="ChEBI" id="CHEBI:29105"/>
        <note>catalytic</note>
    </ligand>
</feature>
<organism evidence="11 12">
    <name type="scientific">Vitreoscilla filiformis</name>
    <dbReference type="NCBI Taxonomy" id="63"/>
    <lineage>
        <taxon>Bacteria</taxon>
        <taxon>Pseudomonadati</taxon>
        <taxon>Pseudomonadota</taxon>
        <taxon>Betaproteobacteria</taxon>
        <taxon>Neisseriales</taxon>
        <taxon>Neisseriaceae</taxon>
        <taxon>Vitreoscilla</taxon>
    </lineage>
</organism>
<evidence type="ECO:0000256" key="8">
    <source>
        <dbReference type="PIRNR" id="PIRNR006615"/>
    </source>
</evidence>
<dbReference type="PROSITE" id="PS52034">
    <property type="entry name" value="PEPTIDASE_M32"/>
    <property type="match status" value="1"/>
</dbReference>
<dbReference type="CDD" id="cd06460">
    <property type="entry name" value="M32_Taq"/>
    <property type="match status" value="1"/>
</dbReference>
<comment type="catalytic activity">
    <reaction evidence="6 8">
        <text>Release of a C-terminal amino acid with broad specificity, except for -Pro.</text>
        <dbReference type="EC" id="3.4.17.19"/>
    </reaction>
</comment>
<dbReference type="GO" id="GO:0004181">
    <property type="term" value="F:metallocarboxypeptidase activity"/>
    <property type="evidence" value="ECO:0007669"/>
    <property type="project" value="UniProtKB-UniRule"/>
</dbReference>
<dbReference type="EMBL" id="CP022423">
    <property type="protein sequence ID" value="ASM78647.1"/>
    <property type="molecule type" value="Genomic_DNA"/>
</dbReference>
<dbReference type="InterPro" id="IPR001333">
    <property type="entry name" value="Peptidase_M32_Taq"/>
</dbReference>
<dbReference type="EC" id="3.4.17.19" evidence="8"/>
<evidence type="ECO:0000313" key="12">
    <source>
        <dbReference type="Proteomes" id="UP000199729"/>
    </source>
</evidence>
<feature type="binding site" evidence="9">
    <location>
        <position position="266"/>
    </location>
    <ligand>
        <name>Zn(2+)</name>
        <dbReference type="ChEBI" id="CHEBI:29105"/>
        <note>catalytic</note>
    </ligand>
</feature>
<accession>A0A221KIH6</accession>
<evidence type="ECO:0000256" key="4">
    <source>
        <dbReference type="ARBA" id="ARBA00022801"/>
    </source>
</evidence>
<evidence type="ECO:0000256" key="7">
    <source>
        <dbReference type="ARBA" id="ARBA00061580"/>
    </source>
</evidence>
<keyword evidence="2 8" id="KW-0645">Protease</keyword>
<keyword evidence="5 8" id="KW-0482">Metalloprotease</keyword>
<dbReference type="GO" id="GO:0006508">
    <property type="term" value="P:proteolysis"/>
    <property type="evidence" value="ECO:0007669"/>
    <property type="project" value="UniProtKB-UniRule"/>
</dbReference>
<dbReference type="AlphaFoldDB" id="A0A221KIH6"/>
<reference evidence="11 12" key="1">
    <citation type="submission" date="2017-07" db="EMBL/GenBank/DDBJ databases">
        <title>Complete Genome Sequence of the cosmetic ferment Vitreoscilla filiformis (ATCC15551).</title>
        <authorList>
            <person name="Contreras S."/>
            <person name="Sagory-Zalkind P."/>
            <person name="Blanquart H."/>
            <person name="Iltis A."/>
            <person name="Morand S.C."/>
        </authorList>
    </citation>
    <scope>NUCLEOTIDE SEQUENCE [LARGE SCALE GENOMIC DNA]</scope>
    <source>
        <strain evidence="11 12">ATCC 15551</strain>
    </source>
</reference>
<evidence type="ECO:0000256" key="6">
    <source>
        <dbReference type="ARBA" id="ARBA00052755"/>
    </source>
</evidence>
<keyword evidence="9" id="KW-0862">Zinc</keyword>
<name>A0A221KIH6_VITFI</name>
<evidence type="ECO:0000256" key="5">
    <source>
        <dbReference type="ARBA" id="ARBA00023049"/>
    </source>
</evidence>
<keyword evidence="1 8" id="KW-0121">Carboxypeptidase</keyword>
<protein>
    <recommendedName>
        <fullName evidence="8">Metal-dependent carboxypeptidase</fullName>
        <ecNumber evidence="8">3.4.17.19</ecNumber>
    </recommendedName>
</protein>
<evidence type="ECO:0000256" key="3">
    <source>
        <dbReference type="ARBA" id="ARBA00022723"/>
    </source>
</evidence>
<dbReference type="PRINTS" id="PR00998">
    <property type="entry name" value="CRBOXYPTASET"/>
</dbReference>
<dbReference type="GO" id="GO:0008270">
    <property type="term" value="F:zinc ion binding"/>
    <property type="evidence" value="ECO:0007669"/>
    <property type="project" value="UniProtKB-ARBA"/>
</dbReference>